<dbReference type="GO" id="GO:0007165">
    <property type="term" value="P:signal transduction"/>
    <property type="evidence" value="ECO:0007669"/>
    <property type="project" value="UniProtKB-KW"/>
</dbReference>
<keyword evidence="7 10" id="KW-0675">Receptor</keyword>
<dbReference type="InterPro" id="IPR004117">
    <property type="entry name" value="7tm6_olfct_rcpt"/>
</dbReference>
<evidence type="ECO:0000256" key="1">
    <source>
        <dbReference type="ARBA" id="ARBA00004141"/>
    </source>
</evidence>
<keyword evidence="5 9" id="KW-1133">Transmembrane helix</keyword>
<keyword evidence="3 9" id="KW-0812">Transmembrane</keyword>
<feature type="transmembrane region" description="Helical" evidence="9">
    <location>
        <begin position="399"/>
        <end position="420"/>
    </location>
</feature>
<evidence type="ECO:0000256" key="7">
    <source>
        <dbReference type="ARBA" id="ARBA00023170"/>
    </source>
</evidence>
<feature type="transmembrane region" description="Helical" evidence="9">
    <location>
        <begin position="177"/>
        <end position="196"/>
    </location>
</feature>
<accession>A0A0M4J795</accession>
<dbReference type="EMBL" id="KP843253">
    <property type="protein sequence ID" value="ALD51389.1"/>
    <property type="molecule type" value="mRNA"/>
</dbReference>
<organism evidence="10">
    <name type="scientific">Locusta migratoria</name>
    <name type="common">Migratory locust</name>
    <dbReference type="NCBI Taxonomy" id="7004"/>
    <lineage>
        <taxon>Eukaryota</taxon>
        <taxon>Metazoa</taxon>
        <taxon>Ecdysozoa</taxon>
        <taxon>Arthropoda</taxon>
        <taxon>Hexapoda</taxon>
        <taxon>Insecta</taxon>
        <taxon>Pterygota</taxon>
        <taxon>Neoptera</taxon>
        <taxon>Polyneoptera</taxon>
        <taxon>Orthoptera</taxon>
        <taxon>Caelifera</taxon>
        <taxon>Acrididea</taxon>
        <taxon>Acridomorpha</taxon>
        <taxon>Acridoidea</taxon>
        <taxon>Acrididae</taxon>
        <taxon>Oedipodinae</taxon>
        <taxon>Locusta</taxon>
    </lineage>
</organism>
<evidence type="ECO:0000313" key="10">
    <source>
        <dbReference type="EMBL" id="ALD51389.1"/>
    </source>
</evidence>
<feature type="transmembrane region" description="Helical" evidence="9">
    <location>
        <begin position="90"/>
        <end position="108"/>
    </location>
</feature>
<keyword evidence="6 9" id="KW-0472">Membrane</keyword>
<feature type="transmembrane region" description="Helical" evidence="9">
    <location>
        <begin position="335"/>
        <end position="352"/>
    </location>
</feature>
<dbReference type="PANTHER" id="PTHR21137">
    <property type="entry name" value="ODORANT RECEPTOR"/>
    <property type="match status" value="1"/>
</dbReference>
<name>A0A0M4J795_LOCMI</name>
<dbReference type="AlphaFoldDB" id="A0A0M4J795"/>
<proteinExistence type="evidence at transcript level"/>
<feature type="non-terminal residue" evidence="10">
    <location>
        <position position="1"/>
    </location>
</feature>
<keyword evidence="4" id="KW-0552">Olfaction</keyword>
<evidence type="ECO:0000256" key="4">
    <source>
        <dbReference type="ARBA" id="ARBA00022725"/>
    </source>
</evidence>
<reference evidence="10" key="2">
    <citation type="submission" date="2015-02" db="EMBL/GenBank/DDBJ databases">
        <authorList>
            <person name="Torres C."/>
        </authorList>
    </citation>
    <scope>NUCLEOTIDE SEQUENCE</scope>
</reference>
<feature type="transmembrane region" description="Helical" evidence="9">
    <location>
        <begin position="227"/>
        <end position="250"/>
    </location>
</feature>
<dbReference type="GO" id="GO:0004984">
    <property type="term" value="F:olfactory receptor activity"/>
    <property type="evidence" value="ECO:0007669"/>
    <property type="project" value="InterPro"/>
</dbReference>
<keyword evidence="8" id="KW-0807">Transducer</keyword>
<evidence type="ECO:0000256" key="2">
    <source>
        <dbReference type="ARBA" id="ARBA00022606"/>
    </source>
</evidence>
<dbReference type="GO" id="GO:0005886">
    <property type="term" value="C:plasma membrane"/>
    <property type="evidence" value="ECO:0007669"/>
    <property type="project" value="TreeGrafter"/>
</dbReference>
<comment type="subcellular location">
    <subcellularLocation>
        <location evidence="1">Membrane</location>
        <topology evidence="1">Multi-pass membrane protein</topology>
    </subcellularLocation>
</comment>
<evidence type="ECO:0000256" key="5">
    <source>
        <dbReference type="ARBA" id="ARBA00022989"/>
    </source>
</evidence>
<evidence type="ECO:0000256" key="3">
    <source>
        <dbReference type="ARBA" id="ARBA00022692"/>
    </source>
</evidence>
<keyword evidence="2" id="KW-0716">Sensory transduction</keyword>
<evidence type="ECO:0000256" key="9">
    <source>
        <dbReference type="SAM" id="Phobius"/>
    </source>
</evidence>
<evidence type="ECO:0000256" key="8">
    <source>
        <dbReference type="ARBA" id="ARBA00023224"/>
    </source>
</evidence>
<dbReference type="PANTHER" id="PTHR21137:SF42">
    <property type="entry name" value="ODORANT RECEPTOR 83A"/>
    <property type="match status" value="1"/>
</dbReference>
<evidence type="ECO:0000256" key="6">
    <source>
        <dbReference type="ARBA" id="ARBA00023136"/>
    </source>
</evidence>
<protein>
    <submittedName>
        <fullName evidence="10">Odorant receptor 4</fullName>
    </submittedName>
</protein>
<dbReference type="GO" id="GO:0005549">
    <property type="term" value="F:odorant binding"/>
    <property type="evidence" value="ECO:0007669"/>
    <property type="project" value="InterPro"/>
</dbReference>
<reference evidence="10" key="1">
    <citation type="journal article" date="2015" name="Cell. Mol. Life Sci.">
        <title>Identification and functional analysis of olfactory receptor family reveal unusual characteristics of the olfactory system in the migratory locust.</title>
        <authorList>
            <person name="Wang Z."/>
            <person name="Yang P."/>
            <person name="Chen D."/>
            <person name="Jiang F."/>
            <person name="Li Y."/>
            <person name="Wang X."/>
            <person name="Kang L."/>
        </authorList>
    </citation>
    <scope>NUCLEOTIDE SEQUENCE</scope>
</reference>
<feature type="transmembrane region" description="Helical" evidence="9">
    <location>
        <begin position="298"/>
        <end position="323"/>
    </location>
</feature>
<sequence>CEMAVLGADWETRMLTHGAPCLDLTVYLQPILKPLAATGMWSSSIYSNSVHKRAARAAGLSLLALFLAELCAELVGTPLVVARGGGVDRLIHHLSVLGIHLDSFWKWLFMLTQRRRLTCLLRLLQRCFQLGVLASPTHHLPLRNTYIQKPQQSLDPQPQAMPAQLSEVLGKTRMRSWLVTVVWTVSCVLGASHWFFVPLLKGDTTLRFDALYPFDSQQPTTKQTVYWLQYVCSIYSLLLLCFFDCLLVWLQQLLCVQLRCLATNLRELSPNDEHRRKLAICVSHHEHILRAMRELNAFVAPLLFLQCFKNMIVLCVVAFLASVAGVNDLLELSSLVLYFMAACQQLFFYCWCCEELTHLGMEVCDAAYDSGWENWDVSSQKSIIIIMWRAQKPFFFRGGWFYTLNVATFVDLIRLSFSYYTVLRSMREG</sequence>
<dbReference type="Pfam" id="PF02949">
    <property type="entry name" value="7tm_6"/>
    <property type="match status" value="1"/>
</dbReference>
<feature type="transmembrane region" description="Helical" evidence="9">
    <location>
        <begin position="62"/>
        <end position="84"/>
    </location>
</feature>